<reference evidence="3 4" key="2">
    <citation type="journal article" date="2007" name="BMC Biol.">
        <title>A 100%-complete sequence reveals unusually simple genomic features in the hot-spring red alga Cyanidioschyzon merolae.</title>
        <authorList>
            <person name="Nozaki H."/>
            <person name="Takano H."/>
            <person name="Misumi O."/>
            <person name="Terasawa K."/>
            <person name="Matsuzaki M."/>
            <person name="Maruyama S."/>
            <person name="Nishida K."/>
            <person name="Yagisawa F."/>
            <person name="Yoshida Y."/>
            <person name="Fujiwara T."/>
            <person name="Takio S."/>
            <person name="Tamura K."/>
            <person name="Chung S.J."/>
            <person name="Nakamura S."/>
            <person name="Kuroiwa H."/>
            <person name="Tanaka K."/>
            <person name="Sato N."/>
            <person name="Kuroiwa T."/>
        </authorList>
    </citation>
    <scope>NUCLEOTIDE SEQUENCE [LARGE SCALE GENOMIC DNA]</scope>
    <source>
        <strain evidence="3 4">10D</strain>
    </source>
</reference>
<dbReference type="Pfam" id="PF00995">
    <property type="entry name" value="Sec1"/>
    <property type="match status" value="1"/>
</dbReference>
<dbReference type="Gene3D" id="1.25.40.60">
    <property type="match status" value="1"/>
</dbReference>
<dbReference type="HOGENOM" id="CLU_294468_0_0_1"/>
<comment type="similarity">
    <text evidence="1">Belongs to the STXBP/unc-18/SEC1 family.</text>
</comment>
<dbReference type="GeneID" id="16992712"/>
<protein>
    <submittedName>
        <fullName evidence="3">Similar to syntaxin binding protein Unc-18</fullName>
    </submittedName>
</protein>
<name>M1V6U9_CYAM1</name>
<dbReference type="RefSeq" id="XP_005535510.1">
    <property type="nucleotide sequence ID" value="XM_005535453.1"/>
</dbReference>
<dbReference type="GO" id="GO:0016192">
    <property type="term" value="P:vesicle-mediated transport"/>
    <property type="evidence" value="ECO:0007669"/>
    <property type="project" value="InterPro"/>
</dbReference>
<dbReference type="eggNOG" id="KOG1300">
    <property type="taxonomic scope" value="Eukaryota"/>
</dbReference>
<dbReference type="Gramene" id="CMD164CT">
    <property type="protein sequence ID" value="CMD164CT"/>
    <property type="gene ID" value="CMD164C"/>
</dbReference>
<dbReference type="PANTHER" id="PTHR11679">
    <property type="entry name" value="VESICLE PROTEIN SORTING-ASSOCIATED"/>
    <property type="match status" value="1"/>
</dbReference>
<keyword evidence="4" id="KW-1185">Reference proteome</keyword>
<gene>
    <name evidence="3" type="ORF">CYME_CMD164C</name>
</gene>
<sequence>MGNVCSWSAGDPAERHLKHVVKQLEDEYPWARKQWLRKQVRAVDGDLEQARIAIEQKIGGARPFVEAHVSDVYGKGGDISHGPVIERGKAYRRSEGAAKRSSRASHAQQADAGPDMQLVPPSMPLPGTWPAAGTPDPSERVITTLFNWNGSGEASHPIAGLMLRQLTRMRFIDGIRKARMALSVSNIHVETCAEPLEDAPRAADAIALEEDARSRTSARVTRAVSSQRRRRSTSVRRRTTVGLDQRYRGSGGAIPAAVSPEQASAAASSDSTGMVLVLDMVTLSIVTSLCRLQQLRQLGIDTVQVLNDRKSPVGRNGSTPATTAASVMTFTCTDASRNAHRGDAIKPHIYFVTSVPASVEAMALHLETTAKARLSEGADSIQDAVLISGHLPNEALGLVRQQLAHTSLLQRLGCFMEIRLDYVAIEEGLFHFCHPSALIDLFPASRSKTERLRQERCLAIEAQQLASVCEVMAGVEDGSPWLGNVYFVRGAGTEDPASRLASESLVGGAAPAEQLAQLLAHELRRRWASNMPHATQAAEASVSKTETGPALTSRLAELAPGKRPGPVDVLICDRTVDLATLFMHDFHYAAMAMDLCEGSQNACARVRIPLTEIGLEWDLHEPISAAEVDLDEELDTIWREVRHRHIADAVDALSATFDAYLDAEPGVAAVIRQPQRRNLDAESAQRPEWYRIPQARAACATAQEALDTFLAHFALIEVLLTRFSDWSLDRVAAMEQDLACCRTSRGRRFRHALRRALAVAEHPNVRVMDKLRVALLYLVTQDVGAGDLERLLEVLRGYTIPSSFTNDFIDGGVGDARRAPASIRADIALRTVWDYLSVALGTEMRKSRAERRERRERSRSRSRSRTRRDSWSNLSTRGPGDEGSADEASDDFELCRYNNRLAVILRQFAENVFRPECAYPLATDLGAAPSPKYTSPVTPRSGAPSGLKPSPVVSQTPLHAAGQSGNGALAGATCEPTLIVYVAGGIMPSEARDVYRFAQRTGRVAVAGGSCMLTPREVLALLCRREAVAP</sequence>
<feature type="region of interest" description="Disordered" evidence="2">
    <location>
        <begin position="217"/>
        <end position="255"/>
    </location>
</feature>
<evidence type="ECO:0000256" key="1">
    <source>
        <dbReference type="ARBA" id="ARBA00009884"/>
    </source>
</evidence>
<dbReference type="SUPFAM" id="SSF56815">
    <property type="entry name" value="Sec1/munc18-like (SM) proteins"/>
    <property type="match status" value="1"/>
</dbReference>
<dbReference type="AlphaFoldDB" id="M1V6U9"/>
<feature type="region of interest" description="Disordered" evidence="2">
    <location>
        <begin position="928"/>
        <end position="956"/>
    </location>
</feature>
<feature type="compositionally biased region" description="Basic residues" evidence="2">
    <location>
        <begin position="857"/>
        <end position="866"/>
    </location>
</feature>
<evidence type="ECO:0000313" key="3">
    <source>
        <dbReference type="EMBL" id="BAM79224.1"/>
    </source>
</evidence>
<proteinExistence type="inferred from homology"/>
<dbReference type="InterPro" id="IPR001619">
    <property type="entry name" value="Sec1-like"/>
</dbReference>
<evidence type="ECO:0000313" key="4">
    <source>
        <dbReference type="Proteomes" id="UP000007014"/>
    </source>
</evidence>
<feature type="region of interest" description="Disordered" evidence="2">
    <location>
        <begin position="846"/>
        <end position="888"/>
    </location>
</feature>
<dbReference type="KEGG" id="cme:CYME_CMD164C"/>
<dbReference type="InterPro" id="IPR036045">
    <property type="entry name" value="Sec1-like_sf"/>
</dbReference>
<dbReference type="Proteomes" id="UP000007014">
    <property type="component" value="Chromosome 4"/>
</dbReference>
<reference evidence="3 4" key="1">
    <citation type="journal article" date="2004" name="Nature">
        <title>Genome sequence of the ultrasmall unicellular red alga Cyanidioschyzon merolae 10D.</title>
        <authorList>
            <person name="Matsuzaki M."/>
            <person name="Misumi O."/>
            <person name="Shin-i T."/>
            <person name="Maruyama S."/>
            <person name="Takahara M."/>
            <person name="Miyagishima S."/>
            <person name="Mori T."/>
            <person name="Nishida K."/>
            <person name="Yagisawa F."/>
            <person name="Nishida K."/>
            <person name="Yoshida Y."/>
            <person name="Nishimura Y."/>
            <person name="Nakao S."/>
            <person name="Kobayashi T."/>
            <person name="Momoyama Y."/>
            <person name="Higashiyama T."/>
            <person name="Minoda A."/>
            <person name="Sano M."/>
            <person name="Nomoto H."/>
            <person name="Oishi K."/>
            <person name="Hayashi H."/>
            <person name="Ohta F."/>
            <person name="Nishizaka S."/>
            <person name="Haga S."/>
            <person name="Miura S."/>
            <person name="Morishita T."/>
            <person name="Kabeya Y."/>
            <person name="Terasawa K."/>
            <person name="Suzuki Y."/>
            <person name="Ishii Y."/>
            <person name="Asakawa S."/>
            <person name="Takano H."/>
            <person name="Ohta N."/>
            <person name="Kuroiwa H."/>
            <person name="Tanaka K."/>
            <person name="Shimizu N."/>
            <person name="Sugano S."/>
            <person name="Sato N."/>
            <person name="Nozaki H."/>
            <person name="Ogasawara N."/>
            <person name="Kohara Y."/>
            <person name="Kuroiwa T."/>
        </authorList>
    </citation>
    <scope>NUCLEOTIDE SEQUENCE [LARGE SCALE GENOMIC DNA]</scope>
    <source>
        <strain evidence="3 4">10D</strain>
    </source>
</reference>
<organism evidence="3 4">
    <name type="scientific">Cyanidioschyzon merolae (strain NIES-3377 / 10D)</name>
    <name type="common">Unicellular red alga</name>
    <dbReference type="NCBI Taxonomy" id="280699"/>
    <lineage>
        <taxon>Eukaryota</taxon>
        <taxon>Rhodophyta</taxon>
        <taxon>Bangiophyceae</taxon>
        <taxon>Cyanidiales</taxon>
        <taxon>Cyanidiaceae</taxon>
        <taxon>Cyanidioschyzon</taxon>
    </lineage>
</organism>
<accession>M1V6U9</accession>
<dbReference type="STRING" id="280699.M1V6U9"/>
<dbReference type="EMBL" id="AP006486">
    <property type="protein sequence ID" value="BAM79224.1"/>
    <property type="molecule type" value="Genomic_DNA"/>
</dbReference>
<feature type="compositionally biased region" description="Basic residues" evidence="2">
    <location>
        <begin position="227"/>
        <end position="239"/>
    </location>
</feature>
<feature type="region of interest" description="Disordered" evidence="2">
    <location>
        <begin position="91"/>
        <end position="117"/>
    </location>
</feature>
<feature type="compositionally biased region" description="Basic and acidic residues" evidence="2">
    <location>
        <begin position="846"/>
        <end position="856"/>
    </location>
</feature>
<dbReference type="InterPro" id="IPR027482">
    <property type="entry name" value="Sec1-like_dom2"/>
</dbReference>
<feature type="compositionally biased region" description="Low complexity" evidence="2">
    <location>
        <begin position="217"/>
        <end position="226"/>
    </location>
</feature>
<dbReference type="Gene3D" id="3.40.50.1910">
    <property type="match status" value="2"/>
</dbReference>
<evidence type="ECO:0000256" key="2">
    <source>
        <dbReference type="SAM" id="MobiDB-lite"/>
    </source>
</evidence>
<dbReference type="OrthoDB" id="2228at2759"/>